<reference evidence="2 3" key="1">
    <citation type="journal article" date="2018" name="Nat. Ecol. Evol.">
        <title>Pezizomycetes genomes reveal the molecular basis of ectomycorrhizal truffle lifestyle.</title>
        <authorList>
            <person name="Murat C."/>
            <person name="Payen T."/>
            <person name="Noel B."/>
            <person name="Kuo A."/>
            <person name="Morin E."/>
            <person name="Chen J."/>
            <person name="Kohler A."/>
            <person name="Krizsan K."/>
            <person name="Balestrini R."/>
            <person name="Da Silva C."/>
            <person name="Montanini B."/>
            <person name="Hainaut M."/>
            <person name="Levati E."/>
            <person name="Barry K.W."/>
            <person name="Belfiori B."/>
            <person name="Cichocki N."/>
            <person name="Clum A."/>
            <person name="Dockter R.B."/>
            <person name="Fauchery L."/>
            <person name="Guy J."/>
            <person name="Iotti M."/>
            <person name="Le Tacon F."/>
            <person name="Lindquist E.A."/>
            <person name="Lipzen A."/>
            <person name="Malagnac F."/>
            <person name="Mello A."/>
            <person name="Molinier V."/>
            <person name="Miyauchi S."/>
            <person name="Poulain J."/>
            <person name="Riccioni C."/>
            <person name="Rubini A."/>
            <person name="Sitrit Y."/>
            <person name="Splivallo R."/>
            <person name="Traeger S."/>
            <person name="Wang M."/>
            <person name="Zifcakova L."/>
            <person name="Wipf D."/>
            <person name="Zambonelli A."/>
            <person name="Paolocci F."/>
            <person name="Nowrousian M."/>
            <person name="Ottonello S."/>
            <person name="Baldrian P."/>
            <person name="Spatafora J.W."/>
            <person name="Henrissat B."/>
            <person name="Nagy L.G."/>
            <person name="Aury J.M."/>
            <person name="Wincker P."/>
            <person name="Grigoriev I.V."/>
            <person name="Bonfante P."/>
            <person name="Martin F.M."/>
        </authorList>
    </citation>
    <scope>NUCLEOTIDE SEQUENCE [LARGE SCALE GENOMIC DNA]</scope>
    <source>
        <strain evidence="2 3">RN42</strain>
    </source>
</reference>
<keyword evidence="3" id="KW-1185">Reference proteome</keyword>
<evidence type="ECO:0000313" key="2">
    <source>
        <dbReference type="EMBL" id="RPA75281.1"/>
    </source>
</evidence>
<feature type="compositionally biased region" description="Low complexity" evidence="1">
    <location>
        <begin position="301"/>
        <end position="310"/>
    </location>
</feature>
<protein>
    <submittedName>
        <fullName evidence="2">Uncharacterized protein</fullName>
    </submittedName>
</protein>
<sequence length="332" mass="37827">MSAQDVNVNPQAPVSEATPFESTTPISTVDRLLKEDFLMPKRLFTLAGPREADWLAVIEMHAAQFRSQEYRVSKTSFVHQIKEHTIADLYIICLLIWKKELYNTEPHIFNLTSEWIKGLKEKTKKAHPNKVERDGYCIDKYLSPLWVVIGWVCGLGKQFEASSLAFFGHNKFTFNEEPHLPFPLVTYEPVYKSEAYYRYLGEPHPIDSRFFVFPGHLWNFLVRRGRDSEKERAERIARILPGDPAAQLRSPVEKPPTLSQFTAMVDYPYDLDESESKKLPEVSTDAITKEWLASICDRASPEAPSSLPSSYGAAGAPDDDLEDGIFPFDAGY</sequence>
<accession>A0A3N4HTG1</accession>
<name>A0A3N4HTG1_ASCIM</name>
<dbReference type="Proteomes" id="UP000275078">
    <property type="component" value="Unassembled WGS sequence"/>
</dbReference>
<evidence type="ECO:0000313" key="3">
    <source>
        <dbReference type="Proteomes" id="UP000275078"/>
    </source>
</evidence>
<dbReference type="AlphaFoldDB" id="A0A3N4HTG1"/>
<dbReference type="EMBL" id="ML119767">
    <property type="protein sequence ID" value="RPA75281.1"/>
    <property type="molecule type" value="Genomic_DNA"/>
</dbReference>
<proteinExistence type="predicted"/>
<organism evidence="2 3">
    <name type="scientific">Ascobolus immersus RN42</name>
    <dbReference type="NCBI Taxonomy" id="1160509"/>
    <lineage>
        <taxon>Eukaryota</taxon>
        <taxon>Fungi</taxon>
        <taxon>Dikarya</taxon>
        <taxon>Ascomycota</taxon>
        <taxon>Pezizomycotina</taxon>
        <taxon>Pezizomycetes</taxon>
        <taxon>Pezizales</taxon>
        <taxon>Ascobolaceae</taxon>
        <taxon>Ascobolus</taxon>
    </lineage>
</organism>
<evidence type="ECO:0000256" key="1">
    <source>
        <dbReference type="SAM" id="MobiDB-lite"/>
    </source>
</evidence>
<feature type="region of interest" description="Disordered" evidence="1">
    <location>
        <begin position="299"/>
        <end position="323"/>
    </location>
</feature>
<feature type="compositionally biased region" description="Polar residues" evidence="1">
    <location>
        <begin position="1"/>
        <end position="12"/>
    </location>
</feature>
<gene>
    <name evidence="2" type="ORF">BJ508DRAFT_22590</name>
</gene>
<feature type="region of interest" description="Disordered" evidence="1">
    <location>
        <begin position="1"/>
        <end position="21"/>
    </location>
</feature>